<dbReference type="EMBL" id="ML213507">
    <property type="protein sequence ID" value="TFK53796.1"/>
    <property type="molecule type" value="Genomic_DNA"/>
</dbReference>
<name>A0A5C3NBI1_9AGAM</name>
<sequence length="106" mass="11657">MTSKPESQHKYDGRSAVKLCYGLQVSVSPASTSNTFEVHPPKKRHTKRSSTPKPDSLRRNQVSTAPAYAGTERRAYERSASLSSSKEAEDIVVLIVAEGPLDMNDH</sequence>
<protein>
    <submittedName>
        <fullName evidence="2">Uncharacterized protein</fullName>
    </submittedName>
</protein>
<keyword evidence="3" id="KW-1185">Reference proteome</keyword>
<feature type="compositionally biased region" description="Polar residues" evidence="1">
    <location>
        <begin position="51"/>
        <end position="64"/>
    </location>
</feature>
<organism evidence="2 3">
    <name type="scientific">Heliocybe sulcata</name>
    <dbReference type="NCBI Taxonomy" id="5364"/>
    <lineage>
        <taxon>Eukaryota</taxon>
        <taxon>Fungi</taxon>
        <taxon>Dikarya</taxon>
        <taxon>Basidiomycota</taxon>
        <taxon>Agaricomycotina</taxon>
        <taxon>Agaricomycetes</taxon>
        <taxon>Gloeophyllales</taxon>
        <taxon>Gloeophyllaceae</taxon>
        <taxon>Heliocybe</taxon>
    </lineage>
</organism>
<reference evidence="2 3" key="1">
    <citation type="journal article" date="2019" name="Nat. Ecol. Evol.">
        <title>Megaphylogeny resolves global patterns of mushroom evolution.</title>
        <authorList>
            <person name="Varga T."/>
            <person name="Krizsan K."/>
            <person name="Foldi C."/>
            <person name="Dima B."/>
            <person name="Sanchez-Garcia M."/>
            <person name="Sanchez-Ramirez S."/>
            <person name="Szollosi G.J."/>
            <person name="Szarkandi J.G."/>
            <person name="Papp V."/>
            <person name="Albert L."/>
            <person name="Andreopoulos W."/>
            <person name="Angelini C."/>
            <person name="Antonin V."/>
            <person name="Barry K.W."/>
            <person name="Bougher N.L."/>
            <person name="Buchanan P."/>
            <person name="Buyck B."/>
            <person name="Bense V."/>
            <person name="Catcheside P."/>
            <person name="Chovatia M."/>
            <person name="Cooper J."/>
            <person name="Damon W."/>
            <person name="Desjardin D."/>
            <person name="Finy P."/>
            <person name="Geml J."/>
            <person name="Haridas S."/>
            <person name="Hughes K."/>
            <person name="Justo A."/>
            <person name="Karasinski D."/>
            <person name="Kautmanova I."/>
            <person name="Kiss B."/>
            <person name="Kocsube S."/>
            <person name="Kotiranta H."/>
            <person name="LaButti K.M."/>
            <person name="Lechner B.E."/>
            <person name="Liimatainen K."/>
            <person name="Lipzen A."/>
            <person name="Lukacs Z."/>
            <person name="Mihaltcheva S."/>
            <person name="Morgado L.N."/>
            <person name="Niskanen T."/>
            <person name="Noordeloos M.E."/>
            <person name="Ohm R.A."/>
            <person name="Ortiz-Santana B."/>
            <person name="Ovrebo C."/>
            <person name="Racz N."/>
            <person name="Riley R."/>
            <person name="Savchenko A."/>
            <person name="Shiryaev A."/>
            <person name="Soop K."/>
            <person name="Spirin V."/>
            <person name="Szebenyi C."/>
            <person name="Tomsovsky M."/>
            <person name="Tulloss R.E."/>
            <person name="Uehling J."/>
            <person name="Grigoriev I.V."/>
            <person name="Vagvolgyi C."/>
            <person name="Papp T."/>
            <person name="Martin F.M."/>
            <person name="Miettinen O."/>
            <person name="Hibbett D.S."/>
            <person name="Nagy L.G."/>
        </authorList>
    </citation>
    <scope>NUCLEOTIDE SEQUENCE [LARGE SCALE GENOMIC DNA]</scope>
    <source>
        <strain evidence="2 3">OMC1185</strain>
    </source>
</reference>
<proteinExistence type="predicted"/>
<feature type="compositionally biased region" description="Basic residues" evidence="1">
    <location>
        <begin position="41"/>
        <end position="50"/>
    </location>
</feature>
<evidence type="ECO:0000313" key="2">
    <source>
        <dbReference type="EMBL" id="TFK53796.1"/>
    </source>
</evidence>
<gene>
    <name evidence="2" type="ORF">OE88DRAFT_1656110</name>
</gene>
<dbReference type="Proteomes" id="UP000305948">
    <property type="component" value="Unassembled WGS sequence"/>
</dbReference>
<evidence type="ECO:0000313" key="3">
    <source>
        <dbReference type="Proteomes" id="UP000305948"/>
    </source>
</evidence>
<feature type="region of interest" description="Disordered" evidence="1">
    <location>
        <begin position="30"/>
        <end position="87"/>
    </location>
</feature>
<dbReference type="AlphaFoldDB" id="A0A5C3NBI1"/>
<accession>A0A5C3NBI1</accession>
<evidence type="ECO:0000256" key="1">
    <source>
        <dbReference type="SAM" id="MobiDB-lite"/>
    </source>
</evidence>